<evidence type="ECO:0000256" key="5">
    <source>
        <dbReference type="ARBA" id="ARBA00022989"/>
    </source>
</evidence>
<dbReference type="NCBIfam" id="NF045973">
    <property type="entry name" value="conju_CD1115"/>
    <property type="match status" value="1"/>
</dbReference>
<proteinExistence type="inferred from homology"/>
<accession>A0AAW8RFQ5</accession>
<evidence type="ECO:0000256" key="6">
    <source>
        <dbReference type="ARBA" id="ARBA00023136"/>
    </source>
</evidence>
<dbReference type="AlphaFoldDB" id="A0AAW8RFQ5"/>
<dbReference type="InterPro" id="IPR027417">
    <property type="entry name" value="P-loop_NTPase"/>
</dbReference>
<gene>
    <name evidence="9" type="ORF">MX635_11075</name>
</gene>
<sequence length="861" mass="98665">MKRKRKLSAKLKRNRHFRKFSLLKKRGYSIKGEDLPEETRKLNRIGLIGSFITFMGLFLIGNYLILSLKKMWPVVKTFFTSRFSLAEFEQKYDQMKPFQLSNMFQFKLTGFSLFLLISLSIIAAVYVYLKLSYRFKKLHHGQKGDNRLATLEEIMEQYHEIPDRKGAFKGIGGVPISHYDDHYYIDTDTINTCYLGVSRSGKGEMFVTILIDILSRAMIKCSMVLNDPKGELYAASKETLEKRGFNVQVLNILDPMQSMSYNPLQLIIDAWVQGDKATAQQLTNTLTFALYNDPNAGQNKFFNQAAQKAVNGIILALIEECEKTNEFEKVTMFNVGQMLNELGTTNWVDMETGQEKNGLDEYFNNLPQGNVAKSQYATTNFGSDKAKGNILATANEGLSIFQFETTGKMTSTNSFDLKSVGFPKTLQLKFSKDMLNKRMTVKFISAKNNRILGVESIKPNLQGIVNLNFNYNLETGDTIRITFRNKGKKEEAVYQVNRQLNPETKEYQRKVDMRLVLSTLTSLETVKMDYSDKPVAVFMITPDFDESMHVIASIFVKQLYTTLAQNASITRGKKCFRRVQFILDEFGNMPAIEAMDKIMTVCLGRNILFNIIVQSYSQLKGLYGDTAGDTIKENCQNHIYIMSGNMETIEEISKKVGRRTVEGRTSNDKQMEIENSHNRSAEEEYLITTERLSTLIEGETVVIRNLHRQDIKRKKIRPFPIFNTKETSMPYRWEFLSEDFDTDKDINSFDIPSEHTHLDLGELSIDFASWLDEDGVEFEIQEDLRTEQQTTTKIGELRSSILSILNKSNAPNDTIKLFMNSINESDRYTLEKLCQNISDPEVQSRISAYVSELIELQRTAA</sequence>
<protein>
    <submittedName>
        <fullName evidence="9">Type IV secretory system conjugative DNA transfer family protein</fullName>
    </submittedName>
</protein>
<keyword evidence="6 7" id="KW-0472">Membrane</keyword>
<evidence type="ECO:0000256" key="2">
    <source>
        <dbReference type="ARBA" id="ARBA00008806"/>
    </source>
</evidence>
<organism evidence="9 10">
    <name type="scientific">Carnobacterium divergens</name>
    <name type="common">Lactobacillus divergens</name>
    <dbReference type="NCBI Taxonomy" id="2748"/>
    <lineage>
        <taxon>Bacteria</taxon>
        <taxon>Bacillati</taxon>
        <taxon>Bacillota</taxon>
        <taxon>Bacilli</taxon>
        <taxon>Lactobacillales</taxon>
        <taxon>Carnobacteriaceae</taxon>
        <taxon>Carnobacterium</taxon>
    </lineage>
</organism>
<evidence type="ECO:0000313" key="10">
    <source>
        <dbReference type="Proteomes" id="UP001249945"/>
    </source>
</evidence>
<evidence type="ECO:0000256" key="1">
    <source>
        <dbReference type="ARBA" id="ARBA00004651"/>
    </source>
</evidence>
<comment type="similarity">
    <text evidence="2">Belongs to the VirD4/TraG family.</text>
</comment>
<dbReference type="GO" id="GO:0005886">
    <property type="term" value="C:plasma membrane"/>
    <property type="evidence" value="ECO:0007669"/>
    <property type="project" value="UniProtKB-SubCell"/>
</dbReference>
<dbReference type="InterPro" id="IPR032689">
    <property type="entry name" value="TraG-D_C"/>
</dbReference>
<dbReference type="InterPro" id="IPR003688">
    <property type="entry name" value="TraG/VirD4"/>
</dbReference>
<feature type="transmembrane region" description="Helical" evidence="7">
    <location>
        <begin position="45"/>
        <end position="66"/>
    </location>
</feature>
<dbReference type="Proteomes" id="UP001249945">
    <property type="component" value="Unassembled WGS sequence"/>
</dbReference>
<dbReference type="CDD" id="cd01127">
    <property type="entry name" value="TrwB_TraG_TraD_VirD4"/>
    <property type="match status" value="2"/>
</dbReference>
<dbReference type="RefSeq" id="WP_311780762.1">
    <property type="nucleotide sequence ID" value="NZ_JALRMR010000014.1"/>
</dbReference>
<comment type="caution">
    <text evidence="9">The sequence shown here is derived from an EMBL/GenBank/DDBJ whole genome shotgun (WGS) entry which is preliminary data.</text>
</comment>
<dbReference type="InterPro" id="IPR051539">
    <property type="entry name" value="T4SS-coupling_protein"/>
</dbReference>
<dbReference type="PANTHER" id="PTHR37937">
    <property type="entry name" value="CONJUGATIVE TRANSFER: DNA TRANSPORT"/>
    <property type="match status" value="1"/>
</dbReference>
<evidence type="ECO:0000259" key="8">
    <source>
        <dbReference type="Pfam" id="PF12696"/>
    </source>
</evidence>
<evidence type="ECO:0000256" key="3">
    <source>
        <dbReference type="ARBA" id="ARBA00022475"/>
    </source>
</evidence>
<keyword evidence="5 7" id="KW-1133">Transmembrane helix</keyword>
<dbReference type="Pfam" id="PF02534">
    <property type="entry name" value="T4SS-DNA_transf"/>
    <property type="match status" value="1"/>
</dbReference>
<feature type="domain" description="TraD/TraG TraM recognition site" evidence="8">
    <location>
        <begin position="578"/>
        <end position="695"/>
    </location>
</feature>
<feature type="transmembrane region" description="Helical" evidence="7">
    <location>
        <begin position="108"/>
        <end position="129"/>
    </location>
</feature>
<reference evidence="9" key="1">
    <citation type="submission" date="2022-04" db="EMBL/GenBank/DDBJ databases">
        <title>Draft genome sequences of lactic acid bacteria (LAB) strains involved in meat spoilage.</title>
        <authorList>
            <person name="Palevich N."/>
        </authorList>
    </citation>
    <scope>NUCLEOTIDE SEQUENCE</scope>
    <source>
        <strain evidence="9">9-14</strain>
    </source>
</reference>
<dbReference type="PANTHER" id="PTHR37937:SF1">
    <property type="entry name" value="CONJUGATIVE TRANSFER: DNA TRANSPORT"/>
    <property type="match status" value="1"/>
</dbReference>
<dbReference type="Gene3D" id="3.40.50.300">
    <property type="entry name" value="P-loop containing nucleotide triphosphate hydrolases"/>
    <property type="match status" value="1"/>
</dbReference>
<name>A0AAW8RFQ5_CARDV</name>
<evidence type="ECO:0000256" key="4">
    <source>
        <dbReference type="ARBA" id="ARBA00022692"/>
    </source>
</evidence>
<dbReference type="Pfam" id="PF12696">
    <property type="entry name" value="TraG-D_C"/>
    <property type="match status" value="1"/>
</dbReference>
<dbReference type="SUPFAM" id="SSF52540">
    <property type="entry name" value="P-loop containing nucleoside triphosphate hydrolases"/>
    <property type="match status" value="1"/>
</dbReference>
<comment type="subcellular location">
    <subcellularLocation>
        <location evidence="1">Cell membrane</location>
        <topology evidence="1">Multi-pass membrane protein</topology>
    </subcellularLocation>
</comment>
<evidence type="ECO:0000256" key="7">
    <source>
        <dbReference type="SAM" id="Phobius"/>
    </source>
</evidence>
<keyword evidence="4 7" id="KW-0812">Transmembrane</keyword>
<keyword evidence="3" id="KW-1003">Cell membrane</keyword>
<evidence type="ECO:0000313" key="9">
    <source>
        <dbReference type="EMBL" id="MDT1974936.1"/>
    </source>
</evidence>
<dbReference type="EMBL" id="JALRMR010000014">
    <property type="protein sequence ID" value="MDT1974936.1"/>
    <property type="molecule type" value="Genomic_DNA"/>
</dbReference>